<gene>
    <name evidence="2" type="ORF">LUCI_3734</name>
</gene>
<reference evidence="2 3" key="1">
    <citation type="submission" date="2018-06" db="EMBL/GenBank/DDBJ databases">
        <authorList>
            <person name="Strepis N."/>
        </authorList>
    </citation>
    <scope>NUCLEOTIDE SEQUENCE [LARGE SCALE GENOMIC DNA]</scope>
    <source>
        <strain evidence="2">LUCI</strain>
    </source>
</reference>
<evidence type="ECO:0000313" key="2">
    <source>
        <dbReference type="EMBL" id="VBB08462.1"/>
    </source>
</evidence>
<name>A0A498RED0_9FIRM</name>
<evidence type="ECO:0000256" key="1">
    <source>
        <dbReference type="SAM" id="Coils"/>
    </source>
</evidence>
<keyword evidence="1" id="KW-0175">Coiled coil</keyword>
<keyword evidence="3" id="KW-1185">Reference proteome</keyword>
<dbReference type="Proteomes" id="UP000277811">
    <property type="component" value="Unassembled WGS sequence"/>
</dbReference>
<dbReference type="EMBL" id="UPPP01000091">
    <property type="protein sequence ID" value="VBB08462.1"/>
    <property type="molecule type" value="Genomic_DNA"/>
</dbReference>
<dbReference type="AlphaFoldDB" id="A0A498RED0"/>
<dbReference type="OrthoDB" id="3035472at2"/>
<protein>
    <submittedName>
        <fullName evidence="2">Uncharacterized protein</fullName>
    </submittedName>
</protein>
<sequence>MDEYLFYPDVLHESNWKQASRDLRILAYQELEIEYAQRQGRKPAIVQIKDLPGTCFGVYQGMDNKIIINSNFLLDDPQDGYSFQYLATDTVIHEGRHAFQRHAIENPGIHNNPEEVAKWQENSLVYFTPDKAEFSFYRFQPVERDSNNYAHSETDKLARILESKFGKDISYQTYLEARNNHEERYLKEAQRSLGDKFEKEIDQRLHEKYMDLVKEIGHTQELTVNRPTFWEEPNNQVNQISIKELQTVILQHQDQIDRINDTLAIMQQKYSQPMLNKSELEQKGREEYLKNASISQQEREFAKEGQEYTAALNKHVSTPAPRFYEFGKKSAWAQEAERLTKWRAAVIAKQEQLAIEKESYIKTAEAKQFVNNYVKDQMQKQEIDQRRVQAIKFQRESLGGQRKEIEKINLAASRVKTLDASISIRGNVKKLDNVISQKEKIQDQLSKIRANEKVFNKTYSRGIVR</sequence>
<organism evidence="2 3">
    <name type="scientific">Lucifera butyrica</name>
    <dbReference type="NCBI Taxonomy" id="1351585"/>
    <lineage>
        <taxon>Bacteria</taxon>
        <taxon>Bacillati</taxon>
        <taxon>Bacillota</taxon>
        <taxon>Negativicutes</taxon>
        <taxon>Veillonellales</taxon>
        <taxon>Veillonellaceae</taxon>
        <taxon>Lucifera</taxon>
    </lineage>
</organism>
<feature type="coiled-coil region" evidence="1">
    <location>
        <begin position="242"/>
        <end position="269"/>
    </location>
</feature>
<proteinExistence type="predicted"/>
<accession>A0A498RED0</accession>
<dbReference type="RefSeq" id="WP_122629331.1">
    <property type="nucleotide sequence ID" value="NZ_UPPP01000091.1"/>
</dbReference>
<evidence type="ECO:0000313" key="3">
    <source>
        <dbReference type="Proteomes" id="UP000277811"/>
    </source>
</evidence>